<keyword evidence="5" id="KW-0472">Membrane</keyword>
<dbReference type="SUPFAM" id="SSF54523">
    <property type="entry name" value="Pili subunits"/>
    <property type="match status" value="1"/>
</dbReference>
<feature type="transmembrane region" description="Helical" evidence="5">
    <location>
        <begin position="26"/>
        <end position="46"/>
    </location>
</feature>
<dbReference type="EMBL" id="LXHC01000017">
    <property type="protein sequence ID" value="OAU96552.1"/>
    <property type="molecule type" value="Genomic_DNA"/>
</dbReference>
<reference evidence="6 7" key="1">
    <citation type="journal article" date="2016" name="Genome Biol. Evol.">
        <title>Comparative Genomic Analyses of the Moraxella catarrhalis Serosensitive and Seroresistant Lineages Demonstrate Their Independent Evolution.</title>
        <authorList>
            <person name="Earl J.P."/>
            <person name="de Vries S.P."/>
            <person name="Ahmed A."/>
            <person name="Powell E."/>
            <person name="Schultz M.P."/>
            <person name="Hermans P.W."/>
            <person name="Hill D.J."/>
            <person name="Zhou Z."/>
            <person name="Constantinidou C.I."/>
            <person name="Hu F.Z."/>
            <person name="Bootsma H.J."/>
            <person name="Ehrlich G.D."/>
        </authorList>
    </citation>
    <scope>NUCLEOTIDE SEQUENCE [LARGE SCALE GENOMIC DNA]</scope>
    <source>
        <strain evidence="6 7">Z7542</strain>
    </source>
</reference>
<dbReference type="GO" id="GO:0007155">
    <property type="term" value="P:cell adhesion"/>
    <property type="evidence" value="ECO:0007669"/>
    <property type="project" value="InterPro"/>
</dbReference>
<keyword evidence="5" id="KW-0812">Transmembrane</keyword>
<dbReference type="NCBIfam" id="TIGR02532">
    <property type="entry name" value="IV_pilin_GFxxxE"/>
    <property type="match status" value="1"/>
</dbReference>
<dbReference type="GO" id="GO:0015628">
    <property type="term" value="P:protein secretion by the type II secretion system"/>
    <property type="evidence" value="ECO:0007669"/>
    <property type="project" value="InterPro"/>
</dbReference>
<dbReference type="InterPro" id="IPR001082">
    <property type="entry name" value="Pilin"/>
</dbReference>
<keyword evidence="5" id="KW-1133">Transmembrane helix</keyword>
<dbReference type="PATRIC" id="fig|480.237.peg.1514"/>
<dbReference type="PANTHER" id="PTHR30093">
    <property type="entry name" value="GENERAL SECRETION PATHWAY PROTEIN G"/>
    <property type="match status" value="1"/>
</dbReference>
<dbReference type="PANTHER" id="PTHR30093:SF34">
    <property type="entry name" value="PREPILIN PEPTIDASE-DEPENDENT PROTEIN D"/>
    <property type="match status" value="1"/>
</dbReference>
<dbReference type="GO" id="GO:0015627">
    <property type="term" value="C:type II protein secretion system complex"/>
    <property type="evidence" value="ECO:0007669"/>
    <property type="project" value="InterPro"/>
</dbReference>
<comment type="caution">
    <text evidence="6">The sequence shown here is derived from an EMBL/GenBank/DDBJ whole genome shotgun (WGS) entry which is preliminary data.</text>
</comment>
<evidence type="ECO:0000256" key="1">
    <source>
        <dbReference type="ARBA" id="ARBA00005233"/>
    </source>
</evidence>
<dbReference type="PROSITE" id="PS00409">
    <property type="entry name" value="PROKAR_NTER_METHYL"/>
    <property type="match status" value="1"/>
</dbReference>
<dbReference type="Proteomes" id="UP000078228">
    <property type="component" value="Unassembled WGS sequence"/>
</dbReference>
<accession>A0A198UMT7</accession>
<evidence type="ECO:0000256" key="5">
    <source>
        <dbReference type="SAM" id="Phobius"/>
    </source>
</evidence>
<dbReference type="PRINTS" id="PR00813">
    <property type="entry name" value="BCTERIALGSPG"/>
</dbReference>
<comment type="similarity">
    <text evidence="1 4">Belongs to the N-Me-Phe pilin family.</text>
</comment>
<dbReference type="Pfam" id="PF07963">
    <property type="entry name" value="N_methyl"/>
    <property type="match status" value="1"/>
</dbReference>
<keyword evidence="4" id="KW-0281">Fimbrium</keyword>
<dbReference type="GO" id="GO:0009289">
    <property type="term" value="C:pilus"/>
    <property type="evidence" value="ECO:0007669"/>
    <property type="project" value="InterPro"/>
</dbReference>
<dbReference type="AlphaFoldDB" id="A0A198UMT7"/>
<organism evidence="6 7">
    <name type="scientific">Moraxella catarrhalis</name>
    <name type="common">Branhamella catarrhalis</name>
    <dbReference type="NCBI Taxonomy" id="480"/>
    <lineage>
        <taxon>Bacteria</taxon>
        <taxon>Pseudomonadati</taxon>
        <taxon>Pseudomonadota</taxon>
        <taxon>Gammaproteobacteria</taxon>
        <taxon>Moraxellales</taxon>
        <taxon>Moraxellaceae</taxon>
        <taxon>Moraxella</taxon>
    </lineage>
</organism>
<evidence type="ECO:0000256" key="4">
    <source>
        <dbReference type="RuleBase" id="RU000389"/>
    </source>
</evidence>
<proteinExistence type="inferred from homology"/>
<name>A0A198UMT7_MORCA</name>
<protein>
    <submittedName>
        <fullName evidence="6">Type IV pilin PilA</fullName>
    </submittedName>
</protein>
<gene>
    <name evidence="6" type="ORF">AO384_0910</name>
</gene>
<keyword evidence="3" id="KW-0488">Methylation</keyword>
<dbReference type="Gene3D" id="3.30.700.10">
    <property type="entry name" value="Glycoprotein, Type 4 Pilin"/>
    <property type="match status" value="1"/>
</dbReference>
<dbReference type="InterPro" id="IPR012902">
    <property type="entry name" value="N_methyl_site"/>
</dbReference>
<sequence length="159" mass="17951">MYIDKWYGKMSTFNFLDKFMKAQQGFTLIELMIVVLIIGVLAMFAIPQYQKHTITAQVNRVMMETSQLRTAVEMCLLQGLNAENCKSDTINSDLMQGNKPTVTLPNNEGNTESTIKAVFGGNAASALHNKQLTWKHSYEKGWKCETNVDDDFRPKGCSK</sequence>
<dbReference type="InterPro" id="IPR000983">
    <property type="entry name" value="Bac_GSPG_pilin"/>
</dbReference>
<evidence type="ECO:0000256" key="2">
    <source>
        <dbReference type="ARBA" id="ARBA00011156"/>
    </source>
</evidence>
<keyword evidence="7" id="KW-1185">Reference proteome</keyword>
<dbReference type="InterPro" id="IPR045584">
    <property type="entry name" value="Pilin-like"/>
</dbReference>
<evidence type="ECO:0000313" key="7">
    <source>
        <dbReference type="Proteomes" id="UP000078228"/>
    </source>
</evidence>
<evidence type="ECO:0000313" key="6">
    <source>
        <dbReference type="EMBL" id="OAU96552.1"/>
    </source>
</evidence>
<evidence type="ECO:0000256" key="3">
    <source>
        <dbReference type="ARBA" id="ARBA00022481"/>
    </source>
</evidence>
<comment type="subunit">
    <text evidence="2">The pili are polar flexible filaments of about 5.4 nanometers diameter and 2.5 micrometers average length; they consist of only a single polypeptide chain arranged in a helical configuration of five subunits per turn in the assembled pilus.</text>
</comment>
<dbReference type="Pfam" id="PF00114">
    <property type="entry name" value="Pilin"/>
    <property type="match status" value="1"/>
</dbReference>